<dbReference type="Gene3D" id="1.10.238.10">
    <property type="entry name" value="EF-hand"/>
    <property type="match status" value="1"/>
</dbReference>
<dbReference type="GO" id="GO:0000159">
    <property type="term" value="C:protein phosphatase type 2A complex"/>
    <property type="evidence" value="ECO:0007669"/>
    <property type="project" value="TreeGrafter"/>
</dbReference>
<keyword evidence="4" id="KW-1185">Reference proteome</keyword>
<organism evidence="3 4">
    <name type="scientific">Lobosporangium transversale</name>
    <dbReference type="NCBI Taxonomy" id="64571"/>
    <lineage>
        <taxon>Eukaryota</taxon>
        <taxon>Fungi</taxon>
        <taxon>Fungi incertae sedis</taxon>
        <taxon>Mucoromycota</taxon>
        <taxon>Mortierellomycotina</taxon>
        <taxon>Mortierellomycetes</taxon>
        <taxon>Mortierellales</taxon>
        <taxon>Mortierellaceae</taxon>
        <taxon>Lobosporangium</taxon>
    </lineage>
</organism>
<sequence>MTYKGFIWFLLAETDKQTVTSIEYWFRCMDIDGDGILTVFELEQLFQEQVARMDILGMEPFGFEDAICQMQDLVNPKEAGLVRLLDLKRCGQAGPFIDLFCNVVRWRSFEAHQHQIRMKQQQIAMQRAADSAWEGAALGEDLYNDGDEGEGDDD</sequence>
<dbReference type="GO" id="GO:0019888">
    <property type="term" value="F:protein phosphatase regulator activity"/>
    <property type="evidence" value="ECO:0007669"/>
    <property type="project" value="TreeGrafter"/>
</dbReference>
<feature type="non-terminal residue" evidence="3">
    <location>
        <position position="154"/>
    </location>
</feature>
<proteinExistence type="predicted"/>
<dbReference type="InterPro" id="IPR011992">
    <property type="entry name" value="EF-hand-dom_pair"/>
</dbReference>
<gene>
    <name evidence="3" type="ORF">BCR41DRAFT_336136</name>
</gene>
<evidence type="ECO:0000313" key="3">
    <source>
        <dbReference type="EMBL" id="ORZ16709.1"/>
    </source>
</evidence>
<dbReference type="PANTHER" id="PTHR14095">
    <property type="entry name" value="PHOSPHATASE 2A REGULATORY SUBUNIT-RELATED"/>
    <property type="match status" value="1"/>
</dbReference>
<dbReference type="GO" id="GO:0005509">
    <property type="term" value="F:calcium ion binding"/>
    <property type="evidence" value="ECO:0007669"/>
    <property type="project" value="InterPro"/>
</dbReference>
<keyword evidence="1" id="KW-0106">Calcium</keyword>
<evidence type="ECO:0000256" key="1">
    <source>
        <dbReference type="ARBA" id="ARBA00022837"/>
    </source>
</evidence>
<dbReference type="PANTHER" id="PTHR14095:SF0">
    <property type="entry name" value="MIP22305P"/>
    <property type="match status" value="1"/>
</dbReference>
<name>A0A1Y2GNN3_9FUNG</name>
<protein>
    <recommendedName>
        <fullName evidence="2">EF-hand domain-containing protein</fullName>
    </recommendedName>
</protein>
<dbReference type="EMBL" id="MCFF01000017">
    <property type="protein sequence ID" value="ORZ16709.1"/>
    <property type="molecule type" value="Genomic_DNA"/>
</dbReference>
<dbReference type="Proteomes" id="UP000193648">
    <property type="component" value="Unassembled WGS sequence"/>
</dbReference>
<dbReference type="InterPro" id="IPR002048">
    <property type="entry name" value="EF_hand_dom"/>
</dbReference>
<dbReference type="OrthoDB" id="5586at2759"/>
<dbReference type="PROSITE" id="PS50222">
    <property type="entry name" value="EF_HAND_2"/>
    <property type="match status" value="1"/>
</dbReference>
<dbReference type="AlphaFoldDB" id="A0A1Y2GNN3"/>
<dbReference type="RefSeq" id="XP_021881644.1">
    <property type="nucleotide sequence ID" value="XM_022022020.1"/>
</dbReference>
<evidence type="ECO:0000259" key="2">
    <source>
        <dbReference type="PROSITE" id="PS50222"/>
    </source>
</evidence>
<accession>A0A1Y2GNN3</accession>
<feature type="domain" description="EF-hand" evidence="2">
    <location>
        <begin position="17"/>
        <end position="52"/>
    </location>
</feature>
<reference evidence="3 4" key="1">
    <citation type="submission" date="2016-07" db="EMBL/GenBank/DDBJ databases">
        <title>Pervasive Adenine N6-methylation of Active Genes in Fungi.</title>
        <authorList>
            <consortium name="DOE Joint Genome Institute"/>
            <person name="Mondo S.J."/>
            <person name="Dannebaum R.O."/>
            <person name="Kuo R.C."/>
            <person name="Labutti K."/>
            <person name="Haridas S."/>
            <person name="Kuo A."/>
            <person name="Salamov A."/>
            <person name="Ahrendt S.R."/>
            <person name="Lipzen A."/>
            <person name="Sullivan W."/>
            <person name="Andreopoulos W.B."/>
            <person name="Clum A."/>
            <person name="Lindquist E."/>
            <person name="Daum C."/>
            <person name="Ramamoorthy G.K."/>
            <person name="Gryganskyi A."/>
            <person name="Culley D."/>
            <person name="Magnuson J.K."/>
            <person name="James T.Y."/>
            <person name="O'Malley M.A."/>
            <person name="Stajich J.E."/>
            <person name="Spatafora J.W."/>
            <person name="Visel A."/>
            <person name="Grigoriev I.V."/>
        </authorList>
    </citation>
    <scope>NUCLEOTIDE SEQUENCE [LARGE SCALE GENOMIC DNA]</scope>
    <source>
        <strain evidence="3 4">NRRL 3116</strain>
    </source>
</reference>
<dbReference type="InterPro" id="IPR018247">
    <property type="entry name" value="EF_Hand_1_Ca_BS"/>
</dbReference>
<dbReference type="SUPFAM" id="SSF47473">
    <property type="entry name" value="EF-hand"/>
    <property type="match status" value="1"/>
</dbReference>
<dbReference type="PROSITE" id="PS00018">
    <property type="entry name" value="EF_HAND_1"/>
    <property type="match status" value="1"/>
</dbReference>
<evidence type="ECO:0000313" key="4">
    <source>
        <dbReference type="Proteomes" id="UP000193648"/>
    </source>
</evidence>
<dbReference type="STRING" id="64571.A0A1Y2GNN3"/>
<dbReference type="InParanoid" id="A0A1Y2GNN3"/>
<dbReference type="GeneID" id="33563864"/>
<comment type="caution">
    <text evidence="3">The sequence shown here is derived from an EMBL/GenBank/DDBJ whole genome shotgun (WGS) entry which is preliminary data.</text>
</comment>